<dbReference type="Proteomes" id="UP001152484">
    <property type="component" value="Unassembled WGS sequence"/>
</dbReference>
<evidence type="ECO:0000313" key="3">
    <source>
        <dbReference type="Proteomes" id="UP001152484"/>
    </source>
</evidence>
<name>A0A9P0ZTR3_CUSEU</name>
<evidence type="ECO:0000313" key="2">
    <source>
        <dbReference type="EMBL" id="CAH9111918.1"/>
    </source>
</evidence>
<feature type="compositionally biased region" description="Basic residues" evidence="1">
    <location>
        <begin position="44"/>
        <end position="53"/>
    </location>
</feature>
<feature type="compositionally biased region" description="Basic and acidic residues" evidence="1">
    <location>
        <begin position="54"/>
        <end position="86"/>
    </location>
</feature>
<evidence type="ECO:0000256" key="1">
    <source>
        <dbReference type="SAM" id="MobiDB-lite"/>
    </source>
</evidence>
<dbReference type="EMBL" id="CAMAPE010000057">
    <property type="protein sequence ID" value="CAH9111918.1"/>
    <property type="molecule type" value="Genomic_DNA"/>
</dbReference>
<gene>
    <name evidence="2" type="ORF">CEURO_LOCUS19441</name>
</gene>
<feature type="region of interest" description="Disordered" evidence="1">
    <location>
        <begin position="38"/>
        <end position="97"/>
    </location>
</feature>
<reference evidence="2" key="1">
    <citation type="submission" date="2022-07" db="EMBL/GenBank/DDBJ databases">
        <authorList>
            <person name="Macas J."/>
            <person name="Novak P."/>
            <person name="Neumann P."/>
        </authorList>
    </citation>
    <scope>NUCLEOTIDE SEQUENCE</scope>
</reference>
<keyword evidence="3" id="KW-1185">Reference proteome</keyword>
<proteinExistence type="predicted"/>
<sequence length="121" mass="14132">MLKISINVIFQRDLSLPKLGSGFKISRDDCLITKMVRSNNQERQKKRKKRGCCGRKERNEDAVEEKKEKRGKKTPCERKKSMERRGCLRKRKEGGANADSEAWSWYIYKNTGCTDTLRCTI</sequence>
<accession>A0A9P0ZTR3</accession>
<organism evidence="2 3">
    <name type="scientific">Cuscuta europaea</name>
    <name type="common">European dodder</name>
    <dbReference type="NCBI Taxonomy" id="41803"/>
    <lineage>
        <taxon>Eukaryota</taxon>
        <taxon>Viridiplantae</taxon>
        <taxon>Streptophyta</taxon>
        <taxon>Embryophyta</taxon>
        <taxon>Tracheophyta</taxon>
        <taxon>Spermatophyta</taxon>
        <taxon>Magnoliopsida</taxon>
        <taxon>eudicotyledons</taxon>
        <taxon>Gunneridae</taxon>
        <taxon>Pentapetalae</taxon>
        <taxon>asterids</taxon>
        <taxon>lamiids</taxon>
        <taxon>Solanales</taxon>
        <taxon>Convolvulaceae</taxon>
        <taxon>Cuscuteae</taxon>
        <taxon>Cuscuta</taxon>
        <taxon>Cuscuta subgen. Cuscuta</taxon>
    </lineage>
</organism>
<dbReference type="AlphaFoldDB" id="A0A9P0ZTR3"/>
<comment type="caution">
    <text evidence="2">The sequence shown here is derived from an EMBL/GenBank/DDBJ whole genome shotgun (WGS) entry which is preliminary data.</text>
</comment>
<protein>
    <submittedName>
        <fullName evidence="2">Uncharacterized protein</fullName>
    </submittedName>
</protein>